<dbReference type="InterPro" id="IPR002716">
    <property type="entry name" value="PIN_dom"/>
</dbReference>
<feature type="domain" description="PIN" evidence="1">
    <location>
        <begin position="10"/>
        <end position="146"/>
    </location>
</feature>
<dbReference type="Pfam" id="PF01850">
    <property type="entry name" value="PIN"/>
    <property type="match status" value="1"/>
</dbReference>
<dbReference type="EMBL" id="FNLN01000013">
    <property type="protein sequence ID" value="SDT95728.1"/>
    <property type="molecule type" value="Genomic_DNA"/>
</dbReference>
<dbReference type="InterPro" id="IPR029060">
    <property type="entry name" value="PIN-like_dom_sf"/>
</dbReference>
<evidence type="ECO:0000259" key="1">
    <source>
        <dbReference type="Pfam" id="PF01850"/>
    </source>
</evidence>
<dbReference type="Gene3D" id="3.40.50.1010">
    <property type="entry name" value="5'-nuclease"/>
    <property type="match status" value="1"/>
</dbReference>
<gene>
    <name evidence="2" type="ORF">SAMN05216406_11368</name>
</gene>
<keyword evidence="3" id="KW-1185">Reference proteome</keyword>
<dbReference type="Proteomes" id="UP000182882">
    <property type="component" value="Unassembled WGS sequence"/>
</dbReference>
<name>A0A1H2ELT3_9PROT</name>
<sequence length="165" mass="18301">MSDHWAKHHYLDASALVKVIVDEEDHEPVRSFFFANTNLGSTSLCVMEALGVLKAKWTHGRISEDTYFNSSRQLVQYASSKKIEVEDIGLFSFQGLKAVQARAKKHSLDLSDALQLETILQGKYAHLGPNSASVLITADARLAAAAITEGIRVWNCIKDSQPTWI</sequence>
<organism evidence="2 3">
    <name type="scientific">Nitrosomonas ureae</name>
    <dbReference type="NCBI Taxonomy" id="44577"/>
    <lineage>
        <taxon>Bacteria</taxon>
        <taxon>Pseudomonadati</taxon>
        <taxon>Pseudomonadota</taxon>
        <taxon>Betaproteobacteria</taxon>
        <taxon>Nitrosomonadales</taxon>
        <taxon>Nitrosomonadaceae</taxon>
        <taxon>Nitrosomonas</taxon>
    </lineage>
</organism>
<evidence type="ECO:0000313" key="2">
    <source>
        <dbReference type="EMBL" id="SDT95728.1"/>
    </source>
</evidence>
<dbReference type="SUPFAM" id="SSF88723">
    <property type="entry name" value="PIN domain-like"/>
    <property type="match status" value="1"/>
</dbReference>
<accession>A0A1H2ELT3</accession>
<dbReference type="AlphaFoldDB" id="A0A1H2ELT3"/>
<proteinExistence type="predicted"/>
<reference evidence="3" key="1">
    <citation type="submission" date="2016-10" db="EMBL/GenBank/DDBJ databases">
        <authorList>
            <person name="Varghese N."/>
            <person name="Submissions S."/>
        </authorList>
    </citation>
    <scope>NUCLEOTIDE SEQUENCE [LARGE SCALE GENOMIC DNA]</scope>
    <source>
        <strain evidence="3">Nm10</strain>
    </source>
</reference>
<evidence type="ECO:0000313" key="3">
    <source>
        <dbReference type="Proteomes" id="UP000182882"/>
    </source>
</evidence>
<dbReference type="RefSeq" id="WP_062557969.1">
    <property type="nucleotide sequence ID" value="NZ_CP013341.1"/>
</dbReference>
<protein>
    <submittedName>
        <fullName evidence="2">Predicted nucleic acid-binding protein, contains PIN domain</fullName>
    </submittedName>
</protein>
<dbReference type="KEGG" id="nur:ATY38_02910"/>